<evidence type="ECO:0008006" key="4">
    <source>
        <dbReference type="Google" id="ProtNLM"/>
    </source>
</evidence>
<dbReference type="Proteomes" id="UP000305929">
    <property type="component" value="Unassembled WGS sequence"/>
</dbReference>
<accession>A0A4U5WPJ2</accession>
<gene>
    <name evidence="2" type="ORF">E4U91_31800</name>
</gene>
<sequence>MFMRRISRVLGTCAVAGSLTVSGLAVASPAVADQAGVLACSLGANPPTAGANGTIVGVGSRLDCGSSRVTLTVRVQKKRTLQSDVTVGSRTHALFGNGNMSVIAGCDGNATYFTETLSSTGNKVKSAERRLC</sequence>
<evidence type="ECO:0000256" key="1">
    <source>
        <dbReference type="SAM" id="SignalP"/>
    </source>
</evidence>
<feature type="signal peptide" evidence="1">
    <location>
        <begin position="1"/>
        <end position="27"/>
    </location>
</feature>
<evidence type="ECO:0000313" key="2">
    <source>
        <dbReference type="EMBL" id="TKT04174.1"/>
    </source>
</evidence>
<organism evidence="2 3">
    <name type="scientific">Streptomyces lasalocidi</name>
    <name type="common">Streptomyces lasaliensis</name>
    <dbReference type="NCBI Taxonomy" id="324833"/>
    <lineage>
        <taxon>Bacteria</taxon>
        <taxon>Bacillati</taxon>
        <taxon>Actinomycetota</taxon>
        <taxon>Actinomycetes</taxon>
        <taxon>Kitasatosporales</taxon>
        <taxon>Streptomycetaceae</taxon>
        <taxon>Streptomyces</taxon>
    </lineage>
</organism>
<comment type="caution">
    <text evidence="2">The sequence shown here is derived from an EMBL/GenBank/DDBJ whole genome shotgun (WGS) entry which is preliminary data.</text>
</comment>
<dbReference type="AlphaFoldDB" id="A0A4U5WPJ2"/>
<evidence type="ECO:0000313" key="3">
    <source>
        <dbReference type="Proteomes" id="UP000305929"/>
    </source>
</evidence>
<keyword evidence="1" id="KW-0732">Signal</keyword>
<dbReference type="OrthoDB" id="3429558at2"/>
<proteinExistence type="predicted"/>
<keyword evidence="3" id="KW-1185">Reference proteome</keyword>
<reference evidence="2 3" key="1">
    <citation type="submission" date="2019-04" db="EMBL/GenBank/DDBJ databases">
        <title>Streptomyces lasaliensis sp. nov., an Actinomycete isolated from soil which produces the polyether antibiotic lasalocid.</title>
        <authorList>
            <person name="Erwin G."/>
            <person name="Haber C."/>
        </authorList>
    </citation>
    <scope>NUCLEOTIDE SEQUENCE [LARGE SCALE GENOMIC DNA]</scope>
    <source>
        <strain evidence="2 3">X-537</strain>
    </source>
</reference>
<feature type="chain" id="PRO_5038881632" description="Spore-associated protein A" evidence="1">
    <location>
        <begin position="28"/>
        <end position="132"/>
    </location>
</feature>
<name>A0A4U5WPJ2_STRLS</name>
<protein>
    <recommendedName>
        <fullName evidence="4">Spore-associated protein A</fullName>
    </recommendedName>
</protein>
<dbReference type="EMBL" id="SZNQ01000001">
    <property type="protein sequence ID" value="TKT04174.1"/>
    <property type="molecule type" value="Genomic_DNA"/>
</dbReference>
<dbReference type="RefSeq" id="WP_137310004.1">
    <property type="nucleotide sequence ID" value="NZ_SZNQ01000001.1"/>
</dbReference>